<dbReference type="EMBL" id="CP012333">
    <property type="protein sequence ID" value="AKV01596.1"/>
    <property type="molecule type" value="Genomic_DNA"/>
</dbReference>
<keyword evidence="2" id="KW-0808">Transferase</keyword>
<dbReference type="AlphaFoldDB" id="A0A0K1Q6Y6"/>
<dbReference type="GO" id="GO:0008168">
    <property type="term" value="F:methyltransferase activity"/>
    <property type="evidence" value="ECO:0007669"/>
    <property type="project" value="UniProtKB-KW"/>
</dbReference>
<keyword evidence="2" id="KW-0489">Methyltransferase</keyword>
<dbReference type="PANTHER" id="PTHR33990">
    <property type="entry name" value="PROTEIN YJDN-RELATED"/>
    <property type="match status" value="1"/>
</dbReference>
<dbReference type="PANTHER" id="PTHR33990:SF2">
    <property type="entry name" value="PHNB-LIKE DOMAIN-CONTAINING PROTEIN"/>
    <property type="match status" value="1"/>
</dbReference>
<dbReference type="InterPro" id="IPR029068">
    <property type="entry name" value="Glyas_Bleomycin-R_OHBP_Dase"/>
</dbReference>
<dbReference type="Pfam" id="PF06983">
    <property type="entry name" value="3-dmu-9_3-mt"/>
    <property type="match status" value="1"/>
</dbReference>
<dbReference type="InterPro" id="IPR009725">
    <property type="entry name" value="3_dmu_93_MTrfase"/>
</dbReference>
<evidence type="ECO:0000313" key="2">
    <source>
        <dbReference type="EMBL" id="AKV01596.1"/>
    </source>
</evidence>
<evidence type="ECO:0000259" key="1">
    <source>
        <dbReference type="Pfam" id="PF06983"/>
    </source>
</evidence>
<name>A0A0K1Q6Y6_9BACT</name>
<keyword evidence="3" id="KW-1185">Reference proteome</keyword>
<dbReference type="PATRIC" id="fig|1391654.3.peg.8368"/>
<dbReference type="CDD" id="cd06588">
    <property type="entry name" value="PhnB_like"/>
    <property type="match status" value="1"/>
</dbReference>
<protein>
    <submittedName>
        <fullName evidence="2">3-demethylubiquinone-9 3-methyltransferase</fullName>
    </submittedName>
</protein>
<evidence type="ECO:0000313" key="3">
    <source>
        <dbReference type="Proteomes" id="UP000064967"/>
    </source>
</evidence>
<sequence>MPQITTFLTYANQAEEAAKLYISAFENGRILDVSRAGKGGPLPEGTAFSVTFELFGQTFYAMNGGPSFSFSQGISLFVSCETQAEIDRYWTKLTENGGKEVQCGWLVDKFGVSWQIVPKILKDLIGDKDPAKAGRAMQAMMGMKKLDITALKRAHEGA</sequence>
<dbReference type="STRING" id="1391654.AKJ09_08259"/>
<dbReference type="PIRSF" id="PIRSF021700">
    <property type="entry name" value="3_dmu_93_MTrfase"/>
    <property type="match status" value="1"/>
</dbReference>
<feature type="domain" description="PhnB-like" evidence="1">
    <location>
        <begin position="3"/>
        <end position="117"/>
    </location>
</feature>
<dbReference type="Proteomes" id="UP000064967">
    <property type="component" value="Chromosome"/>
</dbReference>
<dbReference type="OrthoDB" id="5293819at2"/>
<gene>
    <name evidence="2" type="ORF">AKJ09_08259</name>
</gene>
<dbReference type="InterPro" id="IPR028973">
    <property type="entry name" value="PhnB-like"/>
</dbReference>
<organism evidence="2 3">
    <name type="scientific">Labilithrix luteola</name>
    <dbReference type="NCBI Taxonomy" id="1391654"/>
    <lineage>
        <taxon>Bacteria</taxon>
        <taxon>Pseudomonadati</taxon>
        <taxon>Myxococcota</taxon>
        <taxon>Polyangia</taxon>
        <taxon>Polyangiales</taxon>
        <taxon>Labilitrichaceae</taxon>
        <taxon>Labilithrix</taxon>
    </lineage>
</organism>
<reference evidence="2 3" key="1">
    <citation type="submission" date="2015-08" db="EMBL/GenBank/DDBJ databases">
        <authorList>
            <person name="Babu N.S."/>
            <person name="Beckwith C.J."/>
            <person name="Beseler K.G."/>
            <person name="Brison A."/>
            <person name="Carone J.V."/>
            <person name="Caskin T.P."/>
            <person name="Diamond M."/>
            <person name="Durham M.E."/>
            <person name="Foxe J.M."/>
            <person name="Go M."/>
            <person name="Henderson B.A."/>
            <person name="Jones I.B."/>
            <person name="McGettigan J.A."/>
            <person name="Micheletti S.J."/>
            <person name="Nasrallah M.E."/>
            <person name="Ortiz D."/>
            <person name="Piller C.R."/>
            <person name="Privatt S.R."/>
            <person name="Schneider S.L."/>
            <person name="Sharp S."/>
            <person name="Smith T.C."/>
            <person name="Stanton J.D."/>
            <person name="Ullery H.E."/>
            <person name="Wilson R.J."/>
            <person name="Serrano M.G."/>
            <person name="Buck G."/>
            <person name="Lee V."/>
            <person name="Wang Y."/>
            <person name="Carvalho R."/>
            <person name="Voegtly L."/>
            <person name="Shi R."/>
            <person name="Duckworth R."/>
            <person name="Johnson A."/>
            <person name="Loviza R."/>
            <person name="Walstead R."/>
            <person name="Shah Z."/>
            <person name="Kiflezghi M."/>
            <person name="Wade K."/>
            <person name="Ball S.L."/>
            <person name="Bradley K.W."/>
            <person name="Asai D.J."/>
            <person name="Bowman C.A."/>
            <person name="Russell D.A."/>
            <person name="Pope W.H."/>
            <person name="Jacobs-Sera D."/>
            <person name="Hendrix R.W."/>
            <person name="Hatfull G.F."/>
        </authorList>
    </citation>
    <scope>NUCLEOTIDE SEQUENCE [LARGE SCALE GENOMIC DNA]</scope>
    <source>
        <strain evidence="2 3">DSM 27648</strain>
    </source>
</reference>
<accession>A0A0K1Q6Y6</accession>
<dbReference type="RefSeq" id="WP_146652667.1">
    <property type="nucleotide sequence ID" value="NZ_CP012333.1"/>
</dbReference>
<dbReference type="SUPFAM" id="SSF54593">
    <property type="entry name" value="Glyoxalase/Bleomycin resistance protein/Dihydroxybiphenyl dioxygenase"/>
    <property type="match status" value="1"/>
</dbReference>
<keyword evidence="2" id="KW-0830">Ubiquinone</keyword>
<dbReference type="KEGG" id="llu:AKJ09_08259"/>
<dbReference type="Gene3D" id="3.10.180.10">
    <property type="entry name" value="2,3-Dihydroxybiphenyl 1,2-Dioxygenase, domain 1"/>
    <property type="match status" value="1"/>
</dbReference>
<proteinExistence type="predicted"/>
<dbReference type="GO" id="GO:0032259">
    <property type="term" value="P:methylation"/>
    <property type="evidence" value="ECO:0007669"/>
    <property type="project" value="UniProtKB-KW"/>
</dbReference>